<dbReference type="Pfam" id="PF17805">
    <property type="entry name" value="AsnC_trans_reg2"/>
    <property type="match status" value="1"/>
</dbReference>
<feature type="domain" description="Siroheme decarboxylase AsnC-like ligand binding" evidence="8">
    <location>
        <begin position="73"/>
        <end position="161"/>
    </location>
</feature>
<keyword evidence="11" id="KW-1185">Reference proteome</keyword>
<evidence type="ECO:0000256" key="2">
    <source>
        <dbReference type="ARBA" id="ARBA00023444"/>
    </source>
</evidence>
<dbReference type="PANTHER" id="PTHR43413">
    <property type="entry name" value="TRANSCRIPTIONAL REGULATOR, ASNC FAMILY"/>
    <property type="match status" value="1"/>
</dbReference>
<comment type="subunit">
    <text evidence="4">Probably forms a complex composed of NirD, NirL, NirG and NirH. All proteins are required for the total conversion of siroheme to didecarboxysiroheme.</text>
</comment>
<evidence type="ECO:0000259" key="8">
    <source>
        <dbReference type="Pfam" id="PF17805"/>
    </source>
</evidence>
<dbReference type="Pfam" id="PF22451">
    <property type="entry name" value="NirdL-like_HTH"/>
    <property type="match status" value="1"/>
</dbReference>
<evidence type="ECO:0000256" key="5">
    <source>
        <dbReference type="ARBA" id="ARBA00023471"/>
    </source>
</evidence>
<comment type="caution">
    <text evidence="10">The sequence shown here is derived from an EMBL/GenBank/DDBJ whole genome shotgun (WGS) entry which is preliminary data.</text>
</comment>
<dbReference type="Proteomes" id="UP000294823">
    <property type="component" value="Unassembled WGS sequence"/>
</dbReference>
<dbReference type="EC" id="4.1.1.111" evidence="5"/>
<dbReference type="PANTHER" id="PTHR43413:SF1">
    <property type="entry name" value="SIROHEME DECARBOXYLASE NIRL SUBUNIT"/>
    <property type="match status" value="1"/>
</dbReference>
<organism evidence="10 11">
    <name type="scientific">Halomonas marinisediminis</name>
    <dbReference type="NCBI Taxonomy" id="2546095"/>
    <lineage>
        <taxon>Bacteria</taxon>
        <taxon>Pseudomonadati</taxon>
        <taxon>Pseudomonadota</taxon>
        <taxon>Gammaproteobacteria</taxon>
        <taxon>Oceanospirillales</taxon>
        <taxon>Halomonadaceae</taxon>
        <taxon>Halomonas</taxon>
    </lineage>
</organism>
<comment type="similarity">
    <text evidence="3">Belongs to the Ahb/Nir family.</text>
</comment>
<dbReference type="Gene3D" id="3.30.70.3460">
    <property type="match status" value="1"/>
</dbReference>
<keyword evidence="1" id="KW-0456">Lyase</keyword>
<evidence type="ECO:0000256" key="3">
    <source>
        <dbReference type="ARBA" id="ARBA00023457"/>
    </source>
</evidence>
<gene>
    <name evidence="10" type="ORF">E0702_04335</name>
</gene>
<feature type="domain" description="Siroheme decarboxylase NirL-like HTH" evidence="9">
    <location>
        <begin position="17"/>
        <end position="63"/>
    </location>
</feature>
<evidence type="ECO:0000256" key="7">
    <source>
        <dbReference type="ARBA" id="ARBA00048470"/>
    </source>
</evidence>
<sequence length="183" mass="20556">MVDDAQRCDARGLDAVDRAIVLATQAGLPLVPDPWGAVGREVGISGAEVLERMQAMQANGVIRRVAAVPNHYRLGYVANGMTVWDVDDMQIERLGREVAAIEGVSHCYRRPRHLPHWPYNLFAMLHGRSREEVERQAEVLRRRLGDACRDHRILYSSRILKKTGLRLAGKRPNDAATNADRRS</sequence>
<reference evidence="10 11" key="1">
    <citation type="submission" date="2019-03" db="EMBL/GenBank/DDBJ databases">
        <title>Halomonas marinisediminis sp. nov., a moderately halophilic bacterium isolated from the Bohai Gulf.</title>
        <authorList>
            <person name="Ji X."/>
        </authorList>
    </citation>
    <scope>NUCLEOTIDE SEQUENCE [LARGE SCALE GENOMIC DNA]</scope>
    <source>
        <strain evidence="10 11">204</strain>
    </source>
</reference>
<evidence type="ECO:0000256" key="1">
    <source>
        <dbReference type="ARBA" id="ARBA00023239"/>
    </source>
</evidence>
<protein>
    <recommendedName>
        <fullName evidence="5">siroheme decarboxylase</fullName>
        <ecNumber evidence="5">4.1.1.111</ecNumber>
    </recommendedName>
</protein>
<proteinExistence type="inferred from homology"/>
<dbReference type="EMBL" id="SLTR01000003">
    <property type="protein sequence ID" value="TDB04819.1"/>
    <property type="molecule type" value="Genomic_DNA"/>
</dbReference>
<comment type="function">
    <text evidence="6">Involved in heme d1 biosynthesis. Catalyzes the decarboxylation of siroheme into didecarboxysiroheme.</text>
</comment>
<evidence type="ECO:0000313" key="10">
    <source>
        <dbReference type="EMBL" id="TDB04819.1"/>
    </source>
</evidence>
<comment type="pathway">
    <text evidence="2">Porphyrin-containing compound metabolism.</text>
</comment>
<evidence type="ECO:0000259" key="9">
    <source>
        <dbReference type="Pfam" id="PF22451"/>
    </source>
</evidence>
<accession>A0ABY2DA96</accession>
<dbReference type="InterPro" id="IPR053953">
    <property type="entry name" value="NirdL-like_HTH"/>
</dbReference>
<evidence type="ECO:0000256" key="4">
    <source>
        <dbReference type="ARBA" id="ARBA00023465"/>
    </source>
</evidence>
<dbReference type="InterPro" id="IPR040523">
    <property type="entry name" value="AsnC_trans_reg2"/>
</dbReference>
<name>A0ABY2DA96_9GAMM</name>
<dbReference type="InterPro" id="IPR050684">
    <property type="entry name" value="HTH-Siroheme_Decarb"/>
</dbReference>
<evidence type="ECO:0000313" key="11">
    <source>
        <dbReference type="Proteomes" id="UP000294823"/>
    </source>
</evidence>
<evidence type="ECO:0000256" key="6">
    <source>
        <dbReference type="ARBA" id="ARBA00045291"/>
    </source>
</evidence>
<comment type="catalytic activity">
    <reaction evidence="7">
        <text>siroheme + 2 H(+) = 12,18-didecarboxysiroheme + 2 CO2</text>
        <dbReference type="Rhea" id="RHEA:19093"/>
        <dbReference type="ChEBI" id="CHEBI:15378"/>
        <dbReference type="ChEBI" id="CHEBI:16526"/>
        <dbReference type="ChEBI" id="CHEBI:60052"/>
        <dbReference type="ChEBI" id="CHEBI:140497"/>
        <dbReference type="EC" id="4.1.1.111"/>
    </reaction>
</comment>